<keyword evidence="5" id="KW-0808">Transferase</keyword>
<keyword evidence="10" id="KW-0943">RNA-mediated gene silencing</keyword>
<dbReference type="RefSeq" id="WP_254418582.1">
    <property type="nucleotide sequence ID" value="NZ_BAAAJB010000015.1"/>
</dbReference>
<dbReference type="InterPro" id="IPR024740">
    <property type="entry name" value="Hen1_N"/>
</dbReference>
<keyword evidence="16" id="KW-1185">Reference proteome</keyword>
<evidence type="ECO:0000259" key="14">
    <source>
        <dbReference type="Pfam" id="PF12623"/>
    </source>
</evidence>
<keyword evidence="7" id="KW-0479">Metal-binding</keyword>
<evidence type="ECO:0000256" key="7">
    <source>
        <dbReference type="ARBA" id="ARBA00022723"/>
    </source>
</evidence>
<sequence length="512" mass="55906">MLLTITTTAKPATDLGHLLHKHPDKAQSFEQSFGTAHVFYPEATEERCTAALLLDVDPQALLRSRTSVSTPDFALAQYVNDRPYASSSLFTVALGRVLRTAIRGASELRPELARTPIPLVLHLPAVPCRPGPEKARELFEPLGWAVEAEPVPLDPGLPGWGDSHYLSLTLTGTLRLSEALSHLYVLLPAMEGGHKHYWVDSTEIDKLLRAGGAPVDGIENQEGEGAGWLAGHPERGWITRRYLARRERYARTALARLAESEDRVETGDGDSAGAGGTNGTAAVPSDPAVEEREPSLAEQRAGAIMAVLAAERATSVIDLGCDGGKLLERLVRDRTLERITGVDVHLASLEVAHRKLCKGCHPDGGRRHRPLFADHTTGRGGQAAHRPRPELLLGSVVYRDRRFHGHDAAVLMEVVEHLDPSRLSAMENVVFGDAAPRVVVVTTPNIEYNRHYEGLAEGAFRHADHRFEWTRAEFAAWADRVAAEHGYTVRYLPVGPEHPETGAPTQMGVFTT</sequence>
<keyword evidence="6" id="KW-0949">S-adenosyl-L-methionine</keyword>
<keyword evidence="4" id="KW-0489">Methyltransferase</keyword>
<comment type="similarity">
    <text evidence="2">Belongs to the methyltransferase superfamily. HEN1 family.</text>
</comment>
<feature type="domain" description="Hen1 N-terminal" evidence="14">
    <location>
        <begin position="1"/>
        <end position="258"/>
    </location>
</feature>
<evidence type="ECO:0000256" key="5">
    <source>
        <dbReference type="ARBA" id="ARBA00022679"/>
    </source>
</evidence>
<dbReference type="InterPro" id="IPR029063">
    <property type="entry name" value="SAM-dependent_MTases_sf"/>
</dbReference>
<dbReference type="NCBIfam" id="TIGR04074">
    <property type="entry name" value="bacter_Hen1"/>
    <property type="match status" value="1"/>
</dbReference>
<accession>A0ABY5D855</accession>
<dbReference type="Gene3D" id="3.30.1610.20">
    <property type="entry name" value="Hen1, N-terminal domain"/>
    <property type="match status" value="1"/>
</dbReference>
<evidence type="ECO:0000313" key="15">
    <source>
        <dbReference type="EMBL" id="USY19347.1"/>
    </source>
</evidence>
<dbReference type="Gene3D" id="3.40.50.150">
    <property type="entry name" value="Vaccinia Virus protein VP39"/>
    <property type="match status" value="1"/>
</dbReference>
<dbReference type="InterPro" id="IPR038546">
    <property type="entry name" value="Hen1_N_sf"/>
</dbReference>
<dbReference type="InterPro" id="IPR026610">
    <property type="entry name" value="Hen1"/>
</dbReference>
<evidence type="ECO:0000256" key="6">
    <source>
        <dbReference type="ARBA" id="ARBA00022691"/>
    </source>
</evidence>
<evidence type="ECO:0000256" key="2">
    <source>
        <dbReference type="ARBA" id="ARBA00009026"/>
    </source>
</evidence>
<comment type="catalytic activity">
    <reaction evidence="12">
        <text>small RNA 3'-end nucleotide + S-adenosyl-L-methionine = small RNA 3'-end 2'-O-methylnucleotide + S-adenosyl-L-homocysteine + H(+)</text>
        <dbReference type="Rhea" id="RHEA:37887"/>
        <dbReference type="Rhea" id="RHEA-COMP:10415"/>
        <dbReference type="Rhea" id="RHEA-COMP:10416"/>
        <dbReference type="ChEBI" id="CHEBI:15378"/>
        <dbReference type="ChEBI" id="CHEBI:57856"/>
        <dbReference type="ChEBI" id="CHEBI:59789"/>
        <dbReference type="ChEBI" id="CHEBI:74896"/>
        <dbReference type="ChEBI" id="CHEBI:74898"/>
        <dbReference type="EC" id="2.1.1.386"/>
    </reaction>
</comment>
<feature type="region of interest" description="Disordered" evidence="13">
    <location>
        <begin position="260"/>
        <end position="297"/>
    </location>
</feature>
<dbReference type="EC" id="2.1.1.386" evidence="11"/>
<reference evidence="15" key="1">
    <citation type="submission" date="2022-06" db="EMBL/GenBank/DDBJ databases">
        <authorList>
            <person name="Ping M."/>
        </authorList>
    </citation>
    <scope>NUCLEOTIDE SEQUENCE</scope>
    <source>
        <strain evidence="15">JCM11759T</strain>
    </source>
</reference>
<proteinExistence type="inferred from homology"/>
<organism evidence="15 16">
    <name type="scientific">Nocardiopsis exhalans</name>
    <dbReference type="NCBI Taxonomy" id="163604"/>
    <lineage>
        <taxon>Bacteria</taxon>
        <taxon>Bacillati</taxon>
        <taxon>Actinomycetota</taxon>
        <taxon>Actinomycetes</taxon>
        <taxon>Streptosporangiales</taxon>
        <taxon>Nocardiopsidaceae</taxon>
        <taxon>Nocardiopsis</taxon>
    </lineage>
</organism>
<comment type="cofactor">
    <cofactor evidence="1">
        <name>Mg(2+)</name>
        <dbReference type="ChEBI" id="CHEBI:18420"/>
    </cofactor>
</comment>
<dbReference type="SUPFAM" id="SSF53335">
    <property type="entry name" value="S-adenosyl-L-methionine-dependent methyltransferases"/>
    <property type="match status" value="1"/>
</dbReference>
<evidence type="ECO:0000256" key="3">
    <source>
        <dbReference type="ARBA" id="ARBA00021330"/>
    </source>
</evidence>
<evidence type="ECO:0000256" key="9">
    <source>
        <dbReference type="ARBA" id="ARBA00022884"/>
    </source>
</evidence>
<gene>
    <name evidence="15" type="ORF">NE857_29545</name>
</gene>
<evidence type="ECO:0000256" key="4">
    <source>
        <dbReference type="ARBA" id="ARBA00022603"/>
    </source>
</evidence>
<evidence type="ECO:0000313" key="16">
    <source>
        <dbReference type="Proteomes" id="UP001055940"/>
    </source>
</evidence>
<evidence type="ECO:0000256" key="1">
    <source>
        <dbReference type="ARBA" id="ARBA00001946"/>
    </source>
</evidence>
<dbReference type="InterPro" id="IPR024026">
    <property type="entry name" value="3'-RNA_MeTfrase_Hen1_bac"/>
</dbReference>
<evidence type="ECO:0000256" key="12">
    <source>
        <dbReference type="ARBA" id="ARBA00048418"/>
    </source>
</evidence>
<evidence type="ECO:0000256" key="11">
    <source>
        <dbReference type="ARBA" id="ARBA00035025"/>
    </source>
</evidence>
<dbReference type="EMBL" id="CP099837">
    <property type="protein sequence ID" value="USY19347.1"/>
    <property type="molecule type" value="Genomic_DNA"/>
</dbReference>
<dbReference type="Proteomes" id="UP001055940">
    <property type="component" value="Chromosome"/>
</dbReference>
<evidence type="ECO:0000256" key="10">
    <source>
        <dbReference type="ARBA" id="ARBA00023158"/>
    </source>
</evidence>
<protein>
    <recommendedName>
        <fullName evidence="3">Small RNA 2'-O-methyltransferase</fullName>
        <ecNumber evidence="11">2.1.1.386</ecNumber>
    </recommendedName>
</protein>
<keyword evidence="8" id="KW-0460">Magnesium</keyword>
<evidence type="ECO:0000256" key="13">
    <source>
        <dbReference type="SAM" id="MobiDB-lite"/>
    </source>
</evidence>
<name>A0ABY5D855_9ACTN</name>
<dbReference type="PANTHER" id="PTHR21404:SF3">
    <property type="entry name" value="SMALL RNA 2'-O-METHYLTRANSFERASE"/>
    <property type="match status" value="1"/>
</dbReference>
<dbReference type="Pfam" id="PF12623">
    <property type="entry name" value="Hen1_L"/>
    <property type="match status" value="1"/>
</dbReference>
<dbReference type="PANTHER" id="PTHR21404">
    <property type="entry name" value="HEN1"/>
    <property type="match status" value="1"/>
</dbReference>
<keyword evidence="9" id="KW-0694">RNA-binding</keyword>
<evidence type="ECO:0000256" key="8">
    <source>
        <dbReference type="ARBA" id="ARBA00022842"/>
    </source>
</evidence>